<sequence length="376" mass="40678">MSKVLELTKELIKKPSVTPLDEGCQDLIASHLKKLGFKINHLAFGEVSNLWATYGEGEKTLTLLGHTDVVPTGPVEKWTNDPFKPTERDGLLYGRGAADMKGSVAAFVVAAEEFCQKNPKPNGRLSIMLTSDEEGPARDGVKKVIKHLTDQGEKIDWCLVGEPTAERKLGDVVKIGRRGSINGVIKVQGIQGHAAYPHNAENPIHTSSKALNEIVALYWPDETGKFPDSILQVSNINSGTGAHNVIPGELSLKLNVRYSPSISSQTVIDAVEGILQKYKLNFDSEWEDSGSPFLTTSTTLINSVIESISNVTGINEVDQSTEGGTSDGRFIAPTGSEVVEVGPLNASIHKIDEAVSIQELEMLPDIYLKVITKLLA</sequence>
<dbReference type="GO" id="GO:0006526">
    <property type="term" value="P:L-arginine biosynthetic process"/>
    <property type="evidence" value="ECO:0007669"/>
    <property type="project" value="TreeGrafter"/>
</dbReference>
<dbReference type="InterPro" id="IPR002933">
    <property type="entry name" value="Peptidase_M20"/>
</dbReference>
<reference evidence="16" key="1">
    <citation type="submission" date="2018-05" db="EMBL/GenBank/DDBJ databases">
        <authorList>
            <person name="Lanie J.A."/>
            <person name="Ng W.-L."/>
            <person name="Kazmierczak K.M."/>
            <person name="Andrzejewski T.M."/>
            <person name="Davidsen T.M."/>
            <person name="Wayne K.J."/>
            <person name="Tettelin H."/>
            <person name="Glass J.I."/>
            <person name="Rusch D."/>
            <person name="Podicherti R."/>
            <person name="Tsui H.-C.T."/>
            <person name="Winkler M.E."/>
        </authorList>
    </citation>
    <scope>NUCLEOTIDE SEQUENCE</scope>
</reference>
<evidence type="ECO:0000256" key="12">
    <source>
        <dbReference type="ARBA" id="ARBA00023154"/>
    </source>
</evidence>
<dbReference type="PANTHER" id="PTHR43808:SF31">
    <property type="entry name" value="N-ACETYL-L-CITRULLINE DEACETYLASE"/>
    <property type="match status" value="1"/>
</dbReference>
<gene>
    <name evidence="16" type="ORF">METZ01_LOCUS3238</name>
</gene>
<evidence type="ECO:0000256" key="3">
    <source>
        <dbReference type="ARBA" id="ARBA00006746"/>
    </source>
</evidence>
<keyword evidence="7" id="KW-0028">Amino-acid biosynthesis</keyword>
<dbReference type="SUPFAM" id="SSF55031">
    <property type="entry name" value="Bacterial exopeptidase dimerisation domain"/>
    <property type="match status" value="1"/>
</dbReference>
<evidence type="ECO:0000256" key="5">
    <source>
        <dbReference type="ARBA" id="ARBA00011921"/>
    </source>
</evidence>
<evidence type="ECO:0000256" key="11">
    <source>
        <dbReference type="ARBA" id="ARBA00022915"/>
    </source>
</evidence>
<comment type="pathway">
    <text evidence="2">Amino-acid biosynthesis; L-lysine biosynthesis via DAP pathway; LL-2,6-diaminopimelate from (S)-tetrahydrodipicolinate (succinylase route): step 3/3.</text>
</comment>
<dbReference type="Gene3D" id="3.40.630.10">
    <property type="entry name" value="Zn peptidases"/>
    <property type="match status" value="2"/>
</dbReference>
<dbReference type="NCBIfam" id="NF009557">
    <property type="entry name" value="PRK13009.1"/>
    <property type="match status" value="1"/>
</dbReference>
<evidence type="ECO:0000259" key="15">
    <source>
        <dbReference type="Pfam" id="PF07687"/>
    </source>
</evidence>
<keyword evidence="8" id="KW-0479">Metal-binding</keyword>
<dbReference type="NCBIfam" id="TIGR01246">
    <property type="entry name" value="dapE_proteo"/>
    <property type="match status" value="1"/>
</dbReference>
<dbReference type="GO" id="GO:0009014">
    <property type="term" value="F:succinyl-diaminopimelate desuccinylase activity"/>
    <property type="evidence" value="ECO:0007669"/>
    <property type="project" value="UniProtKB-EC"/>
</dbReference>
<keyword evidence="11" id="KW-0220">Diaminopimelate biosynthesis</keyword>
<dbReference type="PANTHER" id="PTHR43808">
    <property type="entry name" value="ACETYLORNITHINE DEACETYLASE"/>
    <property type="match status" value="1"/>
</dbReference>
<evidence type="ECO:0000256" key="7">
    <source>
        <dbReference type="ARBA" id="ARBA00022605"/>
    </source>
</evidence>
<dbReference type="SUPFAM" id="SSF53187">
    <property type="entry name" value="Zn-dependent exopeptidases"/>
    <property type="match status" value="1"/>
</dbReference>
<feature type="domain" description="Peptidase M20 dimerisation" evidence="15">
    <location>
        <begin position="175"/>
        <end position="280"/>
    </location>
</feature>
<organism evidence="16">
    <name type="scientific">marine metagenome</name>
    <dbReference type="NCBI Taxonomy" id="408172"/>
    <lineage>
        <taxon>unclassified sequences</taxon>
        <taxon>metagenomes</taxon>
        <taxon>ecological metagenomes</taxon>
    </lineage>
</organism>
<evidence type="ECO:0000256" key="10">
    <source>
        <dbReference type="ARBA" id="ARBA00022833"/>
    </source>
</evidence>
<dbReference type="InterPro" id="IPR011650">
    <property type="entry name" value="Peptidase_M20_dimer"/>
</dbReference>
<dbReference type="GO" id="GO:0046872">
    <property type="term" value="F:metal ion binding"/>
    <property type="evidence" value="ECO:0007669"/>
    <property type="project" value="UniProtKB-KW"/>
</dbReference>
<evidence type="ECO:0000256" key="4">
    <source>
        <dbReference type="ARBA" id="ARBA00011738"/>
    </source>
</evidence>
<dbReference type="HAMAP" id="MF_01690">
    <property type="entry name" value="DapE"/>
    <property type="match status" value="1"/>
</dbReference>
<accession>A0A381N8J7</accession>
<comment type="catalytic activity">
    <reaction evidence="14">
        <text>N-succinyl-(2S,6S)-2,6-diaminopimelate + H2O = (2S,6S)-2,6-diaminopimelate + succinate</text>
        <dbReference type="Rhea" id="RHEA:22608"/>
        <dbReference type="ChEBI" id="CHEBI:15377"/>
        <dbReference type="ChEBI" id="CHEBI:30031"/>
        <dbReference type="ChEBI" id="CHEBI:57609"/>
        <dbReference type="ChEBI" id="CHEBI:58087"/>
        <dbReference type="EC" id="3.5.1.18"/>
    </reaction>
</comment>
<dbReference type="GO" id="GO:0009089">
    <property type="term" value="P:lysine biosynthetic process via diaminopimelate"/>
    <property type="evidence" value="ECO:0007669"/>
    <property type="project" value="UniProtKB-UniPathway"/>
</dbReference>
<evidence type="ECO:0000256" key="14">
    <source>
        <dbReference type="ARBA" id="ARBA00051301"/>
    </source>
</evidence>
<dbReference type="InterPro" id="IPR005941">
    <property type="entry name" value="DapE_proteobac"/>
</dbReference>
<dbReference type="EMBL" id="UINC01000167">
    <property type="protein sequence ID" value="SUZ50384.1"/>
    <property type="molecule type" value="Genomic_DNA"/>
</dbReference>
<dbReference type="InterPro" id="IPR036264">
    <property type="entry name" value="Bact_exopeptidase_dim_dom"/>
</dbReference>
<keyword evidence="12" id="KW-0457">Lysine biosynthesis</keyword>
<evidence type="ECO:0000313" key="16">
    <source>
        <dbReference type="EMBL" id="SUZ50384.1"/>
    </source>
</evidence>
<evidence type="ECO:0000256" key="2">
    <source>
        <dbReference type="ARBA" id="ARBA00005130"/>
    </source>
</evidence>
<comment type="cofactor">
    <cofactor evidence="1">
        <name>Zn(2+)</name>
        <dbReference type="ChEBI" id="CHEBI:29105"/>
    </cofactor>
</comment>
<dbReference type="UniPathway" id="UPA00034">
    <property type="reaction ID" value="UER00021"/>
</dbReference>
<dbReference type="CDD" id="cd03891">
    <property type="entry name" value="M20_DapE_proteobac"/>
    <property type="match status" value="1"/>
</dbReference>
<dbReference type="Pfam" id="PF01546">
    <property type="entry name" value="Peptidase_M20"/>
    <property type="match status" value="1"/>
</dbReference>
<dbReference type="InterPro" id="IPR050072">
    <property type="entry name" value="Peptidase_M20A"/>
</dbReference>
<dbReference type="PROSITE" id="PS00759">
    <property type="entry name" value="ARGE_DAPE_CPG2_2"/>
    <property type="match status" value="1"/>
</dbReference>
<dbReference type="InterPro" id="IPR001261">
    <property type="entry name" value="ArgE/DapE_CS"/>
</dbReference>
<comment type="subunit">
    <text evidence="4">Homodimer.</text>
</comment>
<evidence type="ECO:0000256" key="8">
    <source>
        <dbReference type="ARBA" id="ARBA00022723"/>
    </source>
</evidence>
<dbReference type="GO" id="GO:0008777">
    <property type="term" value="F:acetylornithine deacetylase activity"/>
    <property type="evidence" value="ECO:0007669"/>
    <property type="project" value="TreeGrafter"/>
</dbReference>
<evidence type="ECO:0000256" key="13">
    <source>
        <dbReference type="ARBA" id="ARBA00031891"/>
    </source>
</evidence>
<evidence type="ECO:0000256" key="9">
    <source>
        <dbReference type="ARBA" id="ARBA00022801"/>
    </source>
</evidence>
<keyword evidence="9" id="KW-0378">Hydrolase</keyword>
<dbReference type="AlphaFoldDB" id="A0A381N8J7"/>
<protein>
    <recommendedName>
        <fullName evidence="6">Succinyl-diaminopimelate desuccinylase</fullName>
        <ecNumber evidence="5">3.5.1.18</ecNumber>
    </recommendedName>
    <alternativeName>
        <fullName evidence="13">N-succinyl-LL-2,6-diaminoheptanedioate amidohydrolase</fullName>
    </alternativeName>
</protein>
<dbReference type="Pfam" id="PF07687">
    <property type="entry name" value="M20_dimer"/>
    <property type="match status" value="1"/>
</dbReference>
<dbReference type="GO" id="GO:0019877">
    <property type="term" value="P:diaminopimelate biosynthetic process"/>
    <property type="evidence" value="ECO:0007669"/>
    <property type="project" value="UniProtKB-KW"/>
</dbReference>
<name>A0A381N8J7_9ZZZZ</name>
<proteinExistence type="inferred from homology"/>
<evidence type="ECO:0000256" key="6">
    <source>
        <dbReference type="ARBA" id="ARBA00022391"/>
    </source>
</evidence>
<keyword evidence="10" id="KW-0862">Zinc</keyword>
<evidence type="ECO:0000256" key="1">
    <source>
        <dbReference type="ARBA" id="ARBA00001947"/>
    </source>
</evidence>
<comment type="similarity">
    <text evidence="3">Belongs to the peptidase M20A family. DapE subfamily.</text>
</comment>
<dbReference type="EC" id="3.5.1.18" evidence="5"/>